<dbReference type="EMBL" id="AVOT02036361">
    <property type="protein sequence ID" value="MBW0530851.1"/>
    <property type="molecule type" value="Genomic_DNA"/>
</dbReference>
<protein>
    <submittedName>
        <fullName evidence="1">Uncharacterized protein</fullName>
    </submittedName>
</protein>
<organism evidence="1 2">
    <name type="scientific">Austropuccinia psidii MF-1</name>
    <dbReference type="NCBI Taxonomy" id="1389203"/>
    <lineage>
        <taxon>Eukaryota</taxon>
        <taxon>Fungi</taxon>
        <taxon>Dikarya</taxon>
        <taxon>Basidiomycota</taxon>
        <taxon>Pucciniomycotina</taxon>
        <taxon>Pucciniomycetes</taxon>
        <taxon>Pucciniales</taxon>
        <taxon>Sphaerophragmiaceae</taxon>
        <taxon>Austropuccinia</taxon>
    </lineage>
</organism>
<comment type="caution">
    <text evidence="1">The sequence shown here is derived from an EMBL/GenBank/DDBJ whole genome shotgun (WGS) entry which is preliminary data.</text>
</comment>
<dbReference type="AlphaFoldDB" id="A0A9Q3EZ10"/>
<evidence type="ECO:0000313" key="1">
    <source>
        <dbReference type="EMBL" id="MBW0530851.1"/>
    </source>
</evidence>
<keyword evidence="2" id="KW-1185">Reference proteome</keyword>
<dbReference type="Proteomes" id="UP000765509">
    <property type="component" value="Unassembled WGS sequence"/>
</dbReference>
<reference evidence="1" key="1">
    <citation type="submission" date="2021-03" db="EMBL/GenBank/DDBJ databases">
        <title>Draft genome sequence of rust myrtle Austropuccinia psidii MF-1, a brazilian biotype.</title>
        <authorList>
            <person name="Quecine M.C."/>
            <person name="Pachon D.M.R."/>
            <person name="Bonatelli M.L."/>
            <person name="Correr F.H."/>
            <person name="Franceschini L.M."/>
            <person name="Leite T.F."/>
            <person name="Margarido G.R.A."/>
            <person name="Almeida C.A."/>
            <person name="Ferrarezi J.A."/>
            <person name="Labate C.A."/>
        </authorList>
    </citation>
    <scope>NUCLEOTIDE SEQUENCE</scope>
    <source>
        <strain evidence="1">MF-1</strain>
    </source>
</reference>
<sequence length="140" mass="15520">MSWFVAIVQDADASHANPYACAGSDNAKSSLRLCGLPTLHTQIITLVQALDNLKKPPTAVQAPDNSHGIPYVLQVPDNLTVFLRRCRHPIVDMRMLMLVQVPNNSSNSLRLCRFKKCYKFLMPVQASNNSHANHYACEGS</sequence>
<gene>
    <name evidence="1" type="ORF">O181_070566</name>
</gene>
<proteinExistence type="predicted"/>
<name>A0A9Q3EZ10_9BASI</name>
<accession>A0A9Q3EZ10</accession>
<evidence type="ECO:0000313" key="2">
    <source>
        <dbReference type="Proteomes" id="UP000765509"/>
    </source>
</evidence>